<evidence type="ECO:0000256" key="2">
    <source>
        <dbReference type="ARBA" id="ARBA00022692"/>
    </source>
</evidence>
<feature type="domain" description="O-antigen ligase-related" evidence="6">
    <location>
        <begin position="205"/>
        <end position="348"/>
    </location>
</feature>
<accession>A0A1H6KYL9</accession>
<keyword evidence="2 5" id="KW-0812">Transmembrane</keyword>
<dbReference type="EMBL" id="LT629973">
    <property type="protein sequence ID" value="SEH80956.1"/>
    <property type="molecule type" value="Genomic_DNA"/>
</dbReference>
<feature type="transmembrane region" description="Helical" evidence="5">
    <location>
        <begin position="339"/>
        <end position="359"/>
    </location>
</feature>
<feature type="transmembrane region" description="Helical" evidence="5">
    <location>
        <begin position="395"/>
        <end position="414"/>
    </location>
</feature>
<proteinExistence type="predicted"/>
<feature type="transmembrane region" description="Helical" evidence="5">
    <location>
        <begin position="71"/>
        <end position="93"/>
    </location>
</feature>
<keyword evidence="7" id="KW-0436">Ligase</keyword>
<dbReference type="PANTHER" id="PTHR37422:SF13">
    <property type="entry name" value="LIPOPOLYSACCHARIDE BIOSYNTHESIS PROTEIN PA4999-RELATED"/>
    <property type="match status" value="1"/>
</dbReference>
<evidence type="ECO:0000256" key="3">
    <source>
        <dbReference type="ARBA" id="ARBA00022989"/>
    </source>
</evidence>
<dbReference type="InterPro" id="IPR051533">
    <property type="entry name" value="WaaL-like"/>
</dbReference>
<feature type="transmembrane region" description="Helical" evidence="5">
    <location>
        <begin position="426"/>
        <end position="447"/>
    </location>
</feature>
<protein>
    <submittedName>
        <fullName evidence="7">O-antigen ligase</fullName>
    </submittedName>
</protein>
<evidence type="ECO:0000256" key="5">
    <source>
        <dbReference type="SAM" id="Phobius"/>
    </source>
</evidence>
<keyword evidence="3 5" id="KW-1133">Transmembrane helix</keyword>
<evidence type="ECO:0000313" key="8">
    <source>
        <dbReference type="Proteomes" id="UP000176204"/>
    </source>
</evidence>
<feature type="transmembrane region" description="Helical" evidence="5">
    <location>
        <begin position="175"/>
        <end position="193"/>
    </location>
</feature>
<evidence type="ECO:0000256" key="4">
    <source>
        <dbReference type="ARBA" id="ARBA00023136"/>
    </source>
</evidence>
<keyword evidence="4 5" id="KW-0472">Membrane</keyword>
<feature type="transmembrane region" description="Helical" evidence="5">
    <location>
        <begin position="222"/>
        <end position="239"/>
    </location>
</feature>
<evidence type="ECO:0000313" key="7">
    <source>
        <dbReference type="EMBL" id="SEH80956.1"/>
    </source>
</evidence>
<evidence type="ECO:0000259" key="6">
    <source>
        <dbReference type="Pfam" id="PF04932"/>
    </source>
</evidence>
<feature type="transmembrane region" description="Helical" evidence="5">
    <location>
        <begin position="200"/>
        <end position="216"/>
    </location>
</feature>
<feature type="transmembrane region" description="Helical" evidence="5">
    <location>
        <begin position="99"/>
        <end position="118"/>
    </location>
</feature>
<sequence length="657" mass="70673">MGVSDGFRISESGYGRLAALLLWVVWVCCMATHGAQAYSSGLSCVLLCLPVLVIVVALLRGGRLVRVPAAMWFFLVAGGGYFLVRCAMSYNVYDAWNEAAHVLAAMVFYLAGFLYAPSKDGKGRLLVAVGAAVLLQVGAMAVVGMGEVPSPVGRPLFSLEGTMNAAHSLFGYKNFTAAFLVVCGVFSLTYALVEGGRRSLGWWAVAVVAFTASFFCSSRAPWMLVPLAVAVACCFWLLARVFAGRSAVAAGVCLAVLVLAGTVGLSVLLAQDGGADRLAHWLDSHDRLYLSSLALDAGERAPWFGNGARSFVWEALPMSWTKYAPNYAHNEYLQMFADYGLAGCVLLLAALVVHVWMGLQRLGCEEGRRPALVAAAMAGFAMMALYAGLDFVWHSMGLLAVAAFCAGVMAAPCKPPLRAESKAGRGVLLGVGAAVLAGLVFLSVQLFPTWCRQWGYSELVDARVSVQSRAAALSSVVAGYKDPLLVNEYVRLLAEASPSVSTWEAGVRRLDESLAFNPKYLYNAVMKADLLDRLGRFREAESVHRRLHVPGGMVHNGIYPWRPVYALHLADWGMSLVKSDPNAALSLLQSALPLMNGMVDGWAPAQSQLRMTPAEERRAREMLQTTIWYLKTAGAVPDGAWKASMAPGEQGALYQRR</sequence>
<comment type="subcellular location">
    <subcellularLocation>
        <location evidence="1">Membrane</location>
        <topology evidence="1">Multi-pass membrane protein</topology>
    </subcellularLocation>
</comment>
<gene>
    <name evidence="7" type="ORF">PYTT_0914</name>
</gene>
<feature type="transmembrane region" description="Helical" evidence="5">
    <location>
        <begin position="246"/>
        <end position="270"/>
    </location>
</feature>
<dbReference type="InterPro" id="IPR007016">
    <property type="entry name" value="O-antigen_ligase-rel_domated"/>
</dbReference>
<organism evidence="7 8">
    <name type="scientific">Akkermansia glycaniphila</name>
    <dbReference type="NCBI Taxonomy" id="1679444"/>
    <lineage>
        <taxon>Bacteria</taxon>
        <taxon>Pseudomonadati</taxon>
        <taxon>Verrucomicrobiota</taxon>
        <taxon>Verrucomicrobiia</taxon>
        <taxon>Verrucomicrobiales</taxon>
        <taxon>Akkermansiaceae</taxon>
        <taxon>Akkermansia</taxon>
    </lineage>
</organism>
<dbReference type="STRING" id="1679444.PYTT_0914"/>
<reference evidence="8" key="1">
    <citation type="submission" date="2016-09" db="EMBL/GenBank/DDBJ databases">
        <authorList>
            <person name="Koehorst J."/>
        </authorList>
    </citation>
    <scope>NUCLEOTIDE SEQUENCE [LARGE SCALE GENOMIC DNA]</scope>
</reference>
<dbReference type="KEGG" id="agl:PYTT_0914"/>
<dbReference type="PANTHER" id="PTHR37422">
    <property type="entry name" value="TEICHURONIC ACID BIOSYNTHESIS PROTEIN TUAE"/>
    <property type="match status" value="1"/>
</dbReference>
<feature type="transmembrane region" description="Helical" evidence="5">
    <location>
        <begin position="40"/>
        <end position="59"/>
    </location>
</feature>
<feature type="transmembrane region" description="Helical" evidence="5">
    <location>
        <begin position="125"/>
        <end position="146"/>
    </location>
</feature>
<dbReference type="RefSeq" id="WP_071133290.1">
    <property type="nucleotide sequence ID" value="NZ_LT629973.1"/>
</dbReference>
<evidence type="ECO:0000256" key="1">
    <source>
        <dbReference type="ARBA" id="ARBA00004141"/>
    </source>
</evidence>
<dbReference type="Proteomes" id="UP000176204">
    <property type="component" value="Chromosome I"/>
</dbReference>
<name>A0A1H6KYL9_9BACT</name>
<keyword evidence="8" id="KW-1185">Reference proteome</keyword>
<dbReference type="GO" id="GO:0016020">
    <property type="term" value="C:membrane"/>
    <property type="evidence" value="ECO:0007669"/>
    <property type="project" value="UniProtKB-SubCell"/>
</dbReference>
<feature type="transmembrane region" description="Helical" evidence="5">
    <location>
        <begin position="371"/>
        <end position="389"/>
    </location>
</feature>
<dbReference type="Pfam" id="PF04932">
    <property type="entry name" value="Wzy_C"/>
    <property type="match status" value="1"/>
</dbReference>
<dbReference type="AlphaFoldDB" id="A0A1H6KYL9"/>
<feature type="transmembrane region" description="Helical" evidence="5">
    <location>
        <begin position="17"/>
        <end position="34"/>
    </location>
</feature>
<dbReference type="GO" id="GO:0016874">
    <property type="term" value="F:ligase activity"/>
    <property type="evidence" value="ECO:0007669"/>
    <property type="project" value="UniProtKB-KW"/>
</dbReference>